<sequence>MSPKDKILSKLKVESYPIWTTQRSHSSTQQRIEGTWNVLEEAKAEVDSRDEFGRTPFLVFYDHPEVGAKPLIKAIREGDLAVNHIEQYTGLSILDYAASSGNVEVLKIILDHPSLKSIEEWLTLSLIERAAMGGIESLTLLLQRVINLQGTAVATLPSLTSRKIGIRDLYTVSIYNAMTTNRPEKFEFLNSLGLQEHETMSLDKLPRGQKSTFNVFSKKRQKTARLTALSFRSKSALRNKTEILQYPLNNHEVHIHFSNGRYATGPTALWGAINLKSFDSIAMLLRHGGLVDRIDKELRDIKGPTIAILREEHTREYVEWARHVWQNLNPPYVRLEFDSKDNEWLRVLQIRKGNGELRETGIGAKELSEPEGVNIEGLGKDDVRRVMPPMPTLLDREAELRSNEDLIPEFKPYTLALGFPNRLVGNPEVY</sequence>
<accession>A0AAN7UPA7</accession>
<dbReference type="SMART" id="SM00248">
    <property type="entry name" value="ANK"/>
    <property type="match status" value="2"/>
</dbReference>
<dbReference type="Proteomes" id="UP001305414">
    <property type="component" value="Unassembled WGS sequence"/>
</dbReference>
<dbReference type="AlphaFoldDB" id="A0AAN7UPA7"/>
<reference evidence="1 2" key="1">
    <citation type="submission" date="2023-10" db="EMBL/GenBank/DDBJ databases">
        <title>Draft genome sequence of Xylaria bambusicola isolate GMP-LS, the root and basal stem rot pathogen of sugarcane in Indonesia.</title>
        <authorList>
            <person name="Selvaraj P."/>
            <person name="Muralishankar V."/>
            <person name="Muruganantham S."/>
            <person name="Sp S."/>
            <person name="Haryani S."/>
            <person name="Lau K.J.X."/>
            <person name="Naqvi N.I."/>
        </authorList>
    </citation>
    <scope>NUCLEOTIDE SEQUENCE [LARGE SCALE GENOMIC DNA]</scope>
    <source>
        <strain evidence="1">GMP-LS</strain>
    </source>
</reference>
<dbReference type="Gene3D" id="1.25.40.20">
    <property type="entry name" value="Ankyrin repeat-containing domain"/>
    <property type="match status" value="1"/>
</dbReference>
<comment type="caution">
    <text evidence="1">The sequence shown here is derived from an EMBL/GenBank/DDBJ whole genome shotgun (WGS) entry which is preliminary data.</text>
</comment>
<organism evidence="1 2">
    <name type="scientific">Xylaria bambusicola</name>
    <dbReference type="NCBI Taxonomy" id="326684"/>
    <lineage>
        <taxon>Eukaryota</taxon>
        <taxon>Fungi</taxon>
        <taxon>Dikarya</taxon>
        <taxon>Ascomycota</taxon>
        <taxon>Pezizomycotina</taxon>
        <taxon>Sordariomycetes</taxon>
        <taxon>Xylariomycetidae</taxon>
        <taxon>Xylariales</taxon>
        <taxon>Xylariaceae</taxon>
        <taxon>Xylaria</taxon>
    </lineage>
</organism>
<gene>
    <name evidence="1" type="ORF">RRF57_004721</name>
</gene>
<dbReference type="EMBL" id="JAWHQM010000010">
    <property type="protein sequence ID" value="KAK5629006.1"/>
    <property type="molecule type" value="Genomic_DNA"/>
</dbReference>
<evidence type="ECO:0000313" key="2">
    <source>
        <dbReference type="Proteomes" id="UP001305414"/>
    </source>
</evidence>
<dbReference type="InterPro" id="IPR002110">
    <property type="entry name" value="Ankyrin_rpt"/>
</dbReference>
<dbReference type="SUPFAM" id="SSF48403">
    <property type="entry name" value="Ankyrin repeat"/>
    <property type="match status" value="1"/>
</dbReference>
<keyword evidence="2" id="KW-1185">Reference proteome</keyword>
<evidence type="ECO:0000313" key="1">
    <source>
        <dbReference type="EMBL" id="KAK5629006.1"/>
    </source>
</evidence>
<evidence type="ECO:0008006" key="3">
    <source>
        <dbReference type="Google" id="ProtNLM"/>
    </source>
</evidence>
<name>A0AAN7UPA7_9PEZI</name>
<protein>
    <recommendedName>
        <fullName evidence="3">Ankyrin</fullName>
    </recommendedName>
</protein>
<dbReference type="InterPro" id="IPR036770">
    <property type="entry name" value="Ankyrin_rpt-contain_sf"/>
</dbReference>
<proteinExistence type="predicted"/>